<dbReference type="EC" id="1.1.1.25" evidence="2 8"/>
<sequence>MRQLKGMPLSVSSTLASPTAPAPAVPRLRVGKLCIAVQGATPAELFARAGAALKDSVFLEFRLDFLPKPAAALPELKTFLTRHREITSIVTCRRKPYGGHFTGALNAELEILLKAAETGCHIVDVEIESVEHCTRAQLTKFRAALRAAGTALLISSHDFTRTRRPDGLNQVAKRIAAYEPEFVKVVTTARSLTDNLAVLQMIEDQSLASLVVGIAMGEEGIISRVLSPRAGAAFTFASAAEGIETAAGQISARTLLDLYRLEQLDPATRIFGVAGNPIAHSLSPVMHATAFRRENLNAIMLPLKVRTLDDLLTVVRDLPLDGVAVTMPLKQEVLPHLANMDPLTARIGACNTLRTGADGKLYGFNTDVAGVVRPLERRMRLKGARILVLGAGGAARAAVFGLVEQGAEIYIVNRTHEKAVALARKAKAHVLKQNVLSKQRFDAIINTTPCGMTGIKQPLPIKENELNASLVFDLVYTPIETPLLKLAKSRGLAVISGLEMFVQQGARQFEIWTGKPAPETEMLRVVELELRRHPQ</sequence>
<dbReference type="Pfam" id="PF01488">
    <property type="entry name" value="Shikimate_DH"/>
    <property type="match status" value="1"/>
</dbReference>
<dbReference type="NCBIfam" id="TIGR00507">
    <property type="entry name" value="aroE"/>
    <property type="match status" value="1"/>
</dbReference>
<comment type="catalytic activity">
    <reaction evidence="7 8">
        <text>shikimate + NADP(+) = 3-dehydroshikimate + NADPH + H(+)</text>
        <dbReference type="Rhea" id="RHEA:17737"/>
        <dbReference type="ChEBI" id="CHEBI:15378"/>
        <dbReference type="ChEBI" id="CHEBI:16630"/>
        <dbReference type="ChEBI" id="CHEBI:36208"/>
        <dbReference type="ChEBI" id="CHEBI:57783"/>
        <dbReference type="ChEBI" id="CHEBI:58349"/>
        <dbReference type="EC" id="1.1.1.25"/>
    </reaction>
</comment>
<dbReference type="InterPro" id="IPR001381">
    <property type="entry name" value="DHquinase_I"/>
</dbReference>
<evidence type="ECO:0000256" key="9">
    <source>
        <dbReference type="SAM" id="MobiDB-lite"/>
    </source>
</evidence>
<dbReference type="PANTHER" id="PTHR21089:SF1">
    <property type="entry name" value="BIFUNCTIONAL 3-DEHYDROQUINATE DEHYDRATASE_SHIKIMATE DEHYDROGENASE, CHLOROPLASTIC"/>
    <property type="match status" value="1"/>
</dbReference>
<protein>
    <recommendedName>
        <fullName evidence="2 8">Shikimate dehydrogenase (NADP(+))</fullName>
        <shortName evidence="8">SDH</shortName>
        <ecNumber evidence="2 8">1.1.1.25</ecNumber>
    </recommendedName>
</protein>
<comment type="caution">
    <text evidence="8">Lacks conserved residue(s) required for the propagation of feature annotation.</text>
</comment>
<evidence type="ECO:0000259" key="12">
    <source>
        <dbReference type="Pfam" id="PF18317"/>
    </source>
</evidence>
<dbReference type="Gene3D" id="3.40.50.720">
    <property type="entry name" value="NAD(P)-binding Rossmann-like Domain"/>
    <property type="match status" value="1"/>
</dbReference>
<dbReference type="InterPro" id="IPR013785">
    <property type="entry name" value="Aldolase_TIM"/>
</dbReference>
<evidence type="ECO:0000259" key="11">
    <source>
        <dbReference type="Pfam" id="PF08501"/>
    </source>
</evidence>
<dbReference type="InterPro" id="IPR041121">
    <property type="entry name" value="SDH_C"/>
</dbReference>
<dbReference type="GO" id="GO:0019632">
    <property type="term" value="P:shikimate metabolic process"/>
    <property type="evidence" value="ECO:0007669"/>
    <property type="project" value="InterPro"/>
</dbReference>
<feature type="binding site" evidence="8">
    <location>
        <position position="351"/>
    </location>
    <ligand>
        <name>shikimate</name>
        <dbReference type="ChEBI" id="CHEBI:36208"/>
    </ligand>
</feature>
<keyword evidence="3 8" id="KW-0028">Amino-acid biosynthesis</keyword>
<feature type="binding site" evidence="8">
    <location>
        <position position="504"/>
    </location>
    <ligand>
        <name>shikimate</name>
        <dbReference type="ChEBI" id="CHEBI:36208"/>
    </ligand>
</feature>
<evidence type="ECO:0000256" key="7">
    <source>
        <dbReference type="ARBA" id="ARBA00049442"/>
    </source>
</evidence>
<dbReference type="Gene3D" id="3.20.20.70">
    <property type="entry name" value="Aldolase class I"/>
    <property type="match status" value="1"/>
</dbReference>
<dbReference type="Pfam" id="PF18317">
    <property type="entry name" value="SDH_C"/>
    <property type="match status" value="1"/>
</dbReference>
<gene>
    <name evidence="8" type="primary">aroE</name>
    <name evidence="13" type="ORF">SBA5_70151</name>
</gene>
<evidence type="ECO:0000256" key="4">
    <source>
        <dbReference type="ARBA" id="ARBA00022857"/>
    </source>
</evidence>
<proteinExistence type="inferred from homology"/>
<dbReference type="GO" id="GO:0009073">
    <property type="term" value="P:aromatic amino acid family biosynthetic process"/>
    <property type="evidence" value="ECO:0007669"/>
    <property type="project" value="UniProtKB-KW"/>
</dbReference>
<feature type="binding site" evidence="8">
    <location>
        <begin position="281"/>
        <end position="283"/>
    </location>
    <ligand>
        <name>shikimate</name>
        <dbReference type="ChEBI" id="CHEBI:36208"/>
    </ligand>
</feature>
<dbReference type="PANTHER" id="PTHR21089">
    <property type="entry name" value="SHIKIMATE DEHYDROGENASE"/>
    <property type="match status" value="1"/>
</dbReference>
<comment type="pathway">
    <text evidence="1 8">Metabolic intermediate biosynthesis; chorismate biosynthesis; chorismate from D-erythrose 4-phosphate and phosphoenolpyruvate: step 4/7.</text>
</comment>
<feature type="domain" description="Shikimate dehydrogenase substrate binding N-terminal" evidence="11">
    <location>
        <begin position="273"/>
        <end position="353"/>
    </location>
</feature>
<organism evidence="13 14">
    <name type="scientific">Candidatus Sulfuritelmatomonas gaucii</name>
    <dbReference type="NCBI Taxonomy" id="2043161"/>
    <lineage>
        <taxon>Bacteria</taxon>
        <taxon>Pseudomonadati</taxon>
        <taxon>Acidobacteriota</taxon>
        <taxon>Terriglobia</taxon>
        <taxon>Terriglobales</taxon>
        <taxon>Acidobacteriaceae</taxon>
        <taxon>Candidatus Sulfuritelmatomonas</taxon>
    </lineage>
</organism>
<keyword evidence="6 8" id="KW-0057">Aromatic amino acid biosynthesis</keyword>
<evidence type="ECO:0000313" key="13">
    <source>
        <dbReference type="EMBL" id="SPE29074.1"/>
    </source>
</evidence>
<evidence type="ECO:0000259" key="10">
    <source>
        <dbReference type="Pfam" id="PF01488"/>
    </source>
</evidence>
<dbReference type="Pfam" id="PF01487">
    <property type="entry name" value="DHquinase_I"/>
    <property type="match status" value="1"/>
</dbReference>
<feature type="domain" description="Quinate/shikimate 5-dehydrogenase/glutamyl-tRNA reductase" evidence="10">
    <location>
        <begin position="380"/>
        <end position="437"/>
    </location>
</feature>
<feature type="binding site" evidence="8">
    <location>
        <position position="367"/>
    </location>
    <ligand>
        <name>shikimate</name>
        <dbReference type="ChEBI" id="CHEBI:36208"/>
    </ligand>
</feature>
<feature type="binding site" evidence="8">
    <location>
        <position position="474"/>
    </location>
    <ligand>
        <name>NADP(+)</name>
        <dbReference type="ChEBI" id="CHEBI:58349"/>
    </ligand>
</feature>
<dbReference type="SUPFAM" id="SSF53223">
    <property type="entry name" value="Aminoacid dehydrogenase-like, N-terminal domain"/>
    <property type="match status" value="1"/>
</dbReference>
<dbReference type="HAMAP" id="MF_00222">
    <property type="entry name" value="Shikimate_DH_AroE"/>
    <property type="match status" value="1"/>
</dbReference>
<dbReference type="CDD" id="cd00502">
    <property type="entry name" value="DHQase_I"/>
    <property type="match status" value="1"/>
</dbReference>
<dbReference type="GO" id="GO:0004764">
    <property type="term" value="F:shikimate 3-dehydrogenase (NADP+) activity"/>
    <property type="evidence" value="ECO:0007669"/>
    <property type="project" value="UniProtKB-UniRule"/>
</dbReference>
<evidence type="ECO:0000256" key="1">
    <source>
        <dbReference type="ARBA" id="ARBA00004871"/>
    </source>
</evidence>
<dbReference type="EMBL" id="OKRB01000130">
    <property type="protein sequence ID" value="SPE29074.1"/>
    <property type="molecule type" value="Genomic_DNA"/>
</dbReference>
<comment type="function">
    <text evidence="8">Involved in the biosynthesis of the chorismate, which leads to the biosynthesis of aromatic amino acids. Catalyzes the reversible NADPH linked reduction of 3-dehydroshikimate (DHSA) to yield shikimate (SA).</text>
</comment>
<feature type="region of interest" description="Disordered" evidence="9">
    <location>
        <begin position="1"/>
        <end position="22"/>
    </location>
</feature>
<dbReference type="Proteomes" id="UP000239735">
    <property type="component" value="Unassembled WGS sequence"/>
</dbReference>
<feature type="binding site" evidence="8">
    <location>
        <position position="497"/>
    </location>
    <ligand>
        <name>NADP(+)</name>
        <dbReference type="ChEBI" id="CHEBI:58349"/>
    </ligand>
</feature>
<reference evidence="14" key="1">
    <citation type="submission" date="2018-02" db="EMBL/GenBank/DDBJ databases">
        <authorList>
            <person name="Hausmann B."/>
        </authorList>
    </citation>
    <scope>NUCLEOTIDE SEQUENCE [LARGE SCALE GENOMIC DNA]</scope>
    <source>
        <strain evidence="14">Peat soil MAG SbA5</strain>
    </source>
</reference>
<accession>A0A2N9M0R5</accession>
<dbReference type="GO" id="GO:0008652">
    <property type="term" value="P:amino acid biosynthetic process"/>
    <property type="evidence" value="ECO:0007669"/>
    <property type="project" value="UniProtKB-KW"/>
</dbReference>
<evidence type="ECO:0000313" key="14">
    <source>
        <dbReference type="Proteomes" id="UP000239735"/>
    </source>
</evidence>
<dbReference type="GO" id="GO:0050661">
    <property type="term" value="F:NADP binding"/>
    <property type="evidence" value="ECO:0007669"/>
    <property type="project" value="InterPro"/>
</dbReference>
<dbReference type="InterPro" id="IPR046346">
    <property type="entry name" value="Aminoacid_DH-like_N_sf"/>
</dbReference>
<feature type="domain" description="SDH C-terminal" evidence="12">
    <location>
        <begin position="497"/>
        <end position="527"/>
    </location>
</feature>
<evidence type="ECO:0000256" key="8">
    <source>
        <dbReference type="HAMAP-Rule" id="MF_00222"/>
    </source>
</evidence>
<comment type="similarity">
    <text evidence="8">Belongs to the shikimate dehydrogenase family.</text>
</comment>
<dbReference type="InterPro" id="IPR013708">
    <property type="entry name" value="Shikimate_DH-bd_N"/>
</dbReference>
<evidence type="ECO:0000256" key="6">
    <source>
        <dbReference type="ARBA" id="ARBA00023141"/>
    </source>
</evidence>
<evidence type="ECO:0000256" key="5">
    <source>
        <dbReference type="ARBA" id="ARBA00023002"/>
    </source>
</evidence>
<feature type="binding site" evidence="8">
    <location>
        <begin position="390"/>
        <end position="394"/>
    </location>
    <ligand>
        <name>NADP(+)</name>
        <dbReference type="ChEBI" id="CHEBI:58349"/>
    </ligand>
</feature>
<keyword evidence="4 8" id="KW-0521">NADP</keyword>
<dbReference type="InterPro" id="IPR022893">
    <property type="entry name" value="Shikimate_DH_fam"/>
</dbReference>
<dbReference type="InterPro" id="IPR006151">
    <property type="entry name" value="Shikm_DH/Glu-tRNA_Rdtase"/>
</dbReference>
<keyword evidence="5 8" id="KW-0560">Oxidoreductase</keyword>
<dbReference type="Pfam" id="PF08501">
    <property type="entry name" value="Shikimate_dh_N"/>
    <property type="match status" value="1"/>
</dbReference>
<evidence type="ECO:0000256" key="3">
    <source>
        <dbReference type="ARBA" id="ARBA00022605"/>
    </source>
</evidence>
<dbReference type="AlphaFoldDB" id="A0A2N9M0R5"/>
<dbReference type="SUPFAM" id="SSF51735">
    <property type="entry name" value="NAD(P)-binding Rossmann-fold domains"/>
    <property type="match status" value="1"/>
</dbReference>
<dbReference type="GO" id="GO:0009423">
    <property type="term" value="P:chorismate biosynthetic process"/>
    <property type="evidence" value="ECO:0007669"/>
    <property type="project" value="UniProtKB-UniRule"/>
</dbReference>
<dbReference type="OrthoDB" id="9792692at2"/>
<dbReference type="Gene3D" id="3.40.50.10860">
    <property type="entry name" value="Leucine Dehydrogenase, chain A, domain 1"/>
    <property type="match status" value="1"/>
</dbReference>
<feature type="binding site" evidence="8">
    <location>
        <position position="326"/>
    </location>
    <ligand>
        <name>shikimate</name>
        <dbReference type="ChEBI" id="CHEBI:36208"/>
    </ligand>
</feature>
<feature type="binding site" evidence="8">
    <location>
        <position position="476"/>
    </location>
    <ligand>
        <name>shikimate</name>
        <dbReference type="ChEBI" id="CHEBI:36208"/>
    </ligand>
</feature>
<dbReference type="SUPFAM" id="SSF51569">
    <property type="entry name" value="Aldolase"/>
    <property type="match status" value="1"/>
</dbReference>
<feature type="active site" description="Proton acceptor" evidence="8">
    <location>
        <position position="330"/>
    </location>
</feature>
<dbReference type="UniPathway" id="UPA00053">
    <property type="reaction ID" value="UER00087"/>
</dbReference>
<feature type="compositionally biased region" description="Low complexity" evidence="9">
    <location>
        <begin position="8"/>
        <end position="19"/>
    </location>
</feature>
<dbReference type="CDD" id="cd01065">
    <property type="entry name" value="NAD_bind_Shikimate_DH"/>
    <property type="match status" value="1"/>
</dbReference>
<dbReference type="InterPro" id="IPR011342">
    <property type="entry name" value="Shikimate_DH"/>
</dbReference>
<dbReference type="GO" id="GO:0003855">
    <property type="term" value="F:3-dehydroquinate dehydratase activity"/>
    <property type="evidence" value="ECO:0007669"/>
    <property type="project" value="InterPro"/>
</dbReference>
<feature type="binding site" evidence="8">
    <location>
        <begin position="413"/>
        <end position="418"/>
    </location>
    <ligand>
        <name>NADP(+)</name>
        <dbReference type="ChEBI" id="CHEBI:58349"/>
    </ligand>
</feature>
<evidence type="ECO:0000256" key="2">
    <source>
        <dbReference type="ARBA" id="ARBA00012962"/>
    </source>
</evidence>
<comment type="subunit">
    <text evidence="8">Homodimer.</text>
</comment>
<name>A0A2N9M0R5_9BACT</name>
<dbReference type="InterPro" id="IPR036291">
    <property type="entry name" value="NAD(P)-bd_dom_sf"/>
</dbReference>